<dbReference type="PANTHER" id="PTHR37304:SF1">
    <property type="entry name" value="MEMBRANE PROTEIN"/>
    <property type="match status" value="1"/>
</dbReference>
<dbReference type="Proteomes" id="UP000294581">
    <property type="component" value="Unassembled WGS sequence"/>
</dbReference>
<comment type="caution">
    <text evidence="2">The sequence shown here is derived from an EMBL/GenBank/DDBJ whole genome shotgun (WGS) entry which is preliminary data.</text>
</comment>
<evidence type="ECO:0000256" key="1">
    <source>
        <dbReference type="SAM" id="Phobius"/>
    </source>
</evidence>
<proteinExistence type="predicted"/>
<feature type="transmembrane region" description="Helical" evidence="1">
    <location>
        <begin position="44"/>
        <end position="62"/>
    </location>
</feature>
<dbReference type="InterPro" id="IPR007211">
    <property type="entry name" value="DUF378"/>
</dbReference>
<evidence type="ECO:0008006" key="4">
    <source>
        <dbReference type="Google" id="ProtNLM"/>
    </source>
</evidence>
<feature type="transmembrane region" description="Helical" evidence="1">
    <location>
        <begin position="5"/>
        <end position="24"/>
    </location>
</feature>
<keyword evidence="3" id="KW-1185">Reference proteome</keyword>
<accession>A0A4R8LHD7</accession>
<keyword evidence="1" id="KW-0472">Membrane</keyword>
<dbReference type="PANTHER" id="PTHR37304">
    <property type="entry name" value="MEMBRANE PROTEIN-RELATED"/>
    <property type="match status" value="1"/>
</dbReference>
<protein>
    <recommendedName>
        <fullName evidence="4">DUF378 domain-containing protein</fullName>
    </recommendedName>
</protein>
<keyword evidence="1" id="KW-0812">Transmembrane</keyword>
<evidence type="ECO:0000313" key="2">
    <source>
        <dbReference type="EMBL" id="TDY42601.1"/>
    </source>
</evidence>
<keyword evidence="1" id="KW-1133">Transmembrane helix</keyword>
<reference evidence="2 3" key="1">
    <citation type="submission" date="2019-03" db="EMBL/GenBank/DDBJ databases">
        <title>Genomic Encyclopedia of Type Strains, Phase IV (KMG-IV): sequencing the most valuable type-strain genomes for metagenomic binning, comparative biology and taxonomic classification.</title>
        <authorList>
            <person name="Goeker M."/>
        </authorList>
    </citation>
    <scope>NUCLEOTIDE SEQUENCE [LARGE SCALE GENOMIC DNA]</scope>
    <source>
        <strain evidence="2 3">DSM 17974</strain>
    </source>
</reference>
<evidence type="ECO:0000313" key="3">
    <source>
        <dbReference type="Proteomes" id="UP000294581"/>
    </source>
</evidence>
<organism evidence="2 3">
    <name type="scientific">Alicyclobacillus sacchari</name>
    <dbReference type="NCBI Taxonomy" id="392010"/>
    <lineage>
        <taxon>Bacteria</taxon>
        <taxon>Bacillati</taxon>
        <taxon>Bacillota</taxon>
        <taxon>Bacilli</taxon>
        <taxon>Bacillales</taxon>
        <taxon>Alicyclobacillaceae</taxon>
        <taxon>Alicyclobacillus</taxon>
    </lineage>
</organism>
<dbReference type="EMBL" id="SORF01000014">
    <property type="protein sequence ID" value="TDY42601.1"/>
    <property type="molecule type" value="Genomic_DNA"/>
</dbReference>
<sequence length="69" mass="7565">MRWNAIDWIAWALIIIGGLNWGLIGFANLNVVDALFGTTTLSRFVYGVVGLGALWQLFSVLAKSQTPRA</sequence>
<dbReference type="Pfam" id="PF04070">
    <property type="entry name" value="DUF378"/>
    <property type="match status" value="1"/>
</dbReference>
<dbReference type="OrthoDB" id="9812136at2"/>
<name>A0A4R8LHD7_9BACL</name>
<gene>
    <name evidence="2" type="ORF">C7445_11434</name>
</gene>
<dbReference type="RefSeq" id="WP_134160712.1">
    <property type="nucleotide sequence ID" value="NZ_BSUS01000001.1"/>
</dbReference>
<dbReference type="AlphaFoldDB" id="A0A4R8LHD7"/>